<gene>
    <name evidence="2" type="ORF">N476_21070</name>
</gene>
<evidence type="ECO:0000313" key="2">
    <source>
        <dbReference type="EMBL" id="KZN48708.1"/>
    </source>
</evidence>
<dbReference type="InterPro" id="IPR016024">
    <property type="entry name" value="ARM-type_fold"/>
</dbReference>
<keyword evidence="1" id="KW-0472">Membrane</keyword>
<dbReference type="Proteomes" id="UP000076503">
    <property type="component" value="Unassembled WGS sequence"/>
</dbReference>
<evidence type="ECO:0000313" key="3">
    <source>
        <dbReference type="Proteomes" id="UP000076503"/>
    </source>
</evidence>
<dbReference type="SUPFAM" id="SSF48371">
    <property type="entry name" value="ARM repeat"/>
    <property type="match status" value="1"/>
</dbReference>
<protein>
    <recommendedName>
        <fullName evidence="4">HEAT repeat domain-containing protein</fullName>
    </recommendedName>
</protein>
<name>A0A167DDR8_9GAMM</name>
<evidence type="ECO:0008006" key="4">
    <source>
        <dbReference type="Google" id="ProtNLM"/>
    </source>
</evidence>
<dbReference type="PATRIC" id="fig|1365251.3.peg.3675"/>
<keyword evidence="1" id="KW-0812">Transmembrane</keyword>
<dbReference type="Gene3D" id="1.25.10.10">
    <property type="entry name" value="Leucine-rich Repeat Variant"/>
    <property type="match status" value="1"/>
</dbReference>
<comment type="caution">
    <text evidence="2">The sequence shown here is derived from an EMBL/GenBank/DDBJ whole genome shotgun (WGS) entry which is preliminary data.</text>
</comment>
<proteinExistence type="predicted"/>
<dbReference type="AlphaFoldDB" id="A0A167DDR8"/>
<evidence type="ECO:0000256" key="1">
    <source>
        <dbReference type="SAM" id="Phobius"/>
    </source>
</evidence>
<accession>A0A167DDR8</accession>
<sequence>MLHKKHFLNRYLVAIVIFILLAGIYFSQLGFSSKSNQSEPQKSAQKKIVQTDFLSDSSENNQVQDQRLVSYADSKTKDITLKNDLNITASDKLDNTLEQLKASITQNPEPLKHAIMGPSNKHIAMRTQLLMLLEQDPHLVTELIDTFINDPNSLLGRELSAVLSESGHPMAQVAALDMALDLSNDEQVRSAGLLLVAKMDEVTGETRDRVLAHIDAGNDLSSDLQQFALMALKPAPSSAEDYHRVHQTLSKVVLAEDKNVRRHGVYQMAQWATSNEDLKGVRNLALTDPDVNTRARAVMSLGDSPFKSDENRSVLWQVVDDENEPPPIRLYALKSLSRYALNDTEITKLRLMHSDIRDDSN</sequence>
<dbReference type="EMBL" id="AUXZ01000090">
    <property type="protein sequence ID" value="KZN48708.1"/>
    <property type="molecule type" value="Genomic_DNA"/>
</dbReference>
<feature type="transmembrane region" description="Helical" evidence="1">
    <location>
        <begin position="12"/>
        <end position="31"/>
    </location>
</feature>
<organism evidence="2 3">
    <name type="scientific">Pseudoalteromonas luteoviolacea H33</name>
    <dbReference type="NCBI Taxonomy" id="1365251"/>
    <lineage>
        <taxon>Bacteria</taxon>
        <taxon>Pseudomonadati</taxon>
        <taxon>Pseudomonadota</taxon>
        <taxon>Gammaproteobacteria</taxon>
        <taxon>Alteromonadales</taxon>
        <taxon>Pseudoalteromonadaceae</taxon>
        <taxon>Pseudoalteromonas</taxon>
    </lineage>
</organism>
<reference evidence="2 3" key="1">
    <citation type="submission" date="2013-07" db="EMBL/GenBank/DDBJ databases">
        <title>Comparative Genomic and Metabolomic Analysis of Twelve Strains of Pseudoalteromonas luteoviolacea.</title>
        <authorList>
            <person name="Vynne N.G."/>
            <person name="Mansson M."/>
            <person name="Gram L."/>
        </authorList>
    </citation>
    <scope>NUCLEOTIDE SEQUENCE [LARGE SCALE GENOMIC DNA]</scope>
    <source>
        <strain evidence="2 3">H33</strain>
    </source>
</reference>
<keyword evidence="1" id="KW-1133">Transmembrane helix</keyword>
<dbReference type="InterPro" id="IPR011989">
    <property type="entry name" value="ARM-like"/>
</dbReference>